<protein>
    <recommendedName>
        <fullName evidence="3">RHS repeat-associated core domain-containing protein</fullName>
    </recommendedName>
</protein>
<dbReference type="NCBIfam" id="TIGR03696">
    <property type="entry name" value="Rhs_assc_core"/>
    <property type="match status" value="1"/>
</dbReference>
<evidence type="ECO:0008006" key="3">
    <source>
        <dbReference type="Google" id="ProtNLM"/>
    </source>
</evidence>
<dbReference type="Proteomes" id="UP000050342">
    <property type="component" value="Unassembled WGS sequence"/>
</dbReference>
<organism evidence="1 2">
    <name type="scientific">Pseudomonas endophytica</name>
    <dbReference type="NCBI Taxonomy" id="1563157"/>
    <lineage>
        <taxon>Bacteria</taxon>
        <taxon>Pseudomonadati</taxon>
        <taxon>Pseudomonadota</taxon>
        <taxon>Gammaproteobacteria</taxon>
        <taxon>Pseudomonadales</taxon>
        <taxon>Pseudomonadaceae</taxon>
        <taxon>Pseudomonas</taxon>
    </lineage>
</organism>
<gene>
    <name evidence="1" type="ORF">AQS70_21445</name>
</gene>
<comment type="caution">
    <text evidence="1">The sequence shown here is derived from an EMBL/GenBank/DDBJ whole genome shotgun (WGS) entry which is preliminary data.</text>
</comment>
<keyword evidence="2" id="KW-1185">Reference proteome</keyword>
<dbReference type="InterPro" id="IPR022385">
    <property type="entry name" value="Rhs_assc_core"/>
</dbReference>
<dbReference type="STRING" id="1563157.AQS70_21445"/>
<evidence type="ECO:0000313" key="2">
    <source>
        <dbReference type="Proteomes" id="UP000050342"/>
    </source>
</evidence>
<dbReference type="AlphaFoldDB" id="A0A0Q0T4M0"/>
<sequence length="338" mass="38045">MPKLVSQYRYDPLDRLVDINTLRRFYCGKRIASEIEGDVTRQFFESNAQPLALRQGPYASSVLVATDLQSSVLQGVSPQGHQPKSYSPYGCHCATGGLKSALGFNGERPERLTGHYLLGQGYRAYNPVLMRFNSPDSWSPFEAGGINAYTYCTDPVNHGDPSGHFIKAFLRKLKLIAPSEIKTNRLISALNSKTVKFGPALKHYGIADDKVPTSLSNLKGEHLLIKLASTQREYNRALRSIKIEQDFLDSRNIKALNTPDHSTGVKLYEFPKNGDKSAIVNSAYARLKNSLRWVQDYHKVSSVYLQERLVREGRVSLLPNKNVPYWDRYFGTNPRRGS</sequence>
<dbReference type="Gene3D" id="2.180.10.10">
    <property type="entry name" value="RHS repeat-associated core"/>
    <property type="match status" value="1"/>
</dbReference>
<evidence type="ECO:0000313" key="1">
    <source>
        <dbReference type="EMBL" id="KQB54590.1"/>
    </source>
</evidence>
<proteinExistence type="predicted"/>
<name>A0A0Q0T4M0_9PSED</name>
<dbReference type="EMBL" id="LLWH01000066">
    <property type="protein sequence ID" value="KQB54590.1"/>
    <property type="molecule type" value="Genomic_DNA"/>
</dbReference>
<reference evidence="1 2" key="1">
    <citation type="submission" date="2015-10" db="EMBL/GenBank/DDBJ databases">
        <title>Pseudomonas helleri sp. nov. and Pseudomonas weihenstephanensis sp. nov., isolated from raw cows milk.</title>
        <authorList>
            <person name="Von Neubeck M."/>
            <person name="Huptas C."/>
            <person name="Wenning M."/>
            <person name="Scherer S."/>
        </authorList>
    </citation>
    <scope>NUCLEOTIDE SEQUENCE [LARGE SCALE GENOMIC DNA]</scope>
    <source>
        <strain evidence="1 2">BSTT44</strain>
    </source>
</reference>
<accession>A0A0Q0T4M0</accession>
<dbReference type="RefSeq" id="WP_055102010.1">
    <property type="nucleotide sequence ID" value="NZ_LLWH01000066.1"/>
</dbReference>
<dbReference type="OrthoDB" id="7033175at2"/>